<dbReference type="WBParaSite" id="TREG1_54340.1">
    <property type="protein sequence ID" value="TREG1_54340.1"/>
    <property type="gene ID" value="TREG1_54340"/>
</dbReference>
<dbReference type="PANTHER" id="PTHR31239:SF2">
    <property type="entry name" value="NICOLIN-1"/>
    <property type="match status" value="1"/>
</dbReference>
<sequence>MVVLQIKQERTYGLRLSTQNVNAQGCLIKEYEFDPDVCTFLKEIHFMNSYCKRVSAQLCYQETDTGESTWVELFKLELMKNAHLPRGACAHVKIMLPPTFETVKSTKRLLRLRVLLQQPSTIWKEFTIKNLQLFDEYLVHDKKETTGDGEGHNTSSVNEAHDNLGTLCSLIDYKQGARSSRYVSKPDISVLTNGHFETT</sequence>
<evidence type="ECO:0000313" key="1">
    <source>
        <dbReference type="Proteomes" id="UP000050795"/>
    </source>
</evidence>
<evidence type="ECO:0000313" key="2">
    <source>
        <dbReference type="WBParaSite" id="TREG1_54340.1"/>
    </source>
</evidence>
<dbReference type="PANTHER" id="PTHR31239">
    <property type="entry name" value="NICOLIN 1"/>
    <property type="match status" value="1"/>
</dbReference>
<organism evidence="1 2">
    <name type="scientific">Trichobilharzia regenti</name>
    <name type="common">Nasal bird schistosome</name>
    <dbReference type="NCBI Taxonomy" id="157069"/>
    <lineage>
        <taxon>Eukaryota</taxon>
        <taxon>Metazoa</taxon>
        <taxon>Spiralia</taxon>
        <taxon>Lophotrochozoa</taxon>
        <taxon>Platyhelminthes</taxon>
        <taxon>Trematoda</taxon>
        <taxon>Digenea</taxon>
        <taxon>Strigeidida</taxon>
        <taxon>Schistosomatoidea</taxon>
        <taxon>Schistosomatidae</taxon>
        <taxon>Trichobilharzia</taxon>
    </lineage>
</organism>
<accession>A0AA85JY89</accession>
<name>A0AA85JY89_TRIRE</name>
<protein>
    <submittedName>
        <fullName evidence="2">Uncharacterized protein</fullName>
    </submittedName>
</protein>
<dbReference type="Proteomes" id="UP000050795">
    <property type="component" value="Unassembled WGS sequence"/>
</dbReference>
<reference evidence="2" key="2">
    <citation type="submission" date="2023-11" db="UniProtKB">
        <authorList>
            <consortium name="WormBaseParasite"/>
        </authorList>
    </citation>
    <scope>IDENTIFICATION</scope>
</reference>
<keyword evidence="1" id="KW-1185">Reference proteome</keyword>
<dbReference type="InterPro" id="IPR040235">
    <property type="entry name" value="Nicolin-1"/>
</dbReference>
<dbReference type="AlphaFoldDB" id="A0AA85JY89"/>
<dbReference type="GO" id="GO:0005654">
    <property type="term" value="C:nucleoplasm"/>
    <property type="evidence" value="ECO:0007669"/>
    <property type="project" value="TreeGrafter"/>
</dbReference>
<reference evidence="1" key="1">
    <citation type="submission" date="2022-06" db="EMBL/GenBank/DDBJ databases">
        <authorList>
            <person name="Berger JAMES D."/>
            <person name="Berger JAMES D."/>
        </authorList>
    </citation>
    <scope>NUCLEOTIDE SEQUENCE [LARGE SCALE GENOMIC DNA]</scope>
</reference>
<proteinExistence type="predicted"/>